<dbReference type="EMBL" id="HF951689">
    <property type="protein sequence ID" value="CCW35995.1"/>
    <property type="molecule type" value="Genomic_DNA"/>
</dbReference>
<dbReference type="eggNOG" id="COG0673">
    <property type="taxonomic scope" value="Bacteria"/>
</dbReference>
<evidence type="ECO:0000259" key="1">
    <source>
        <dbReference type="Pfam" id="PF01408"/>
    </source>
</evidence>
<dbReference type="Pfam" id="PF01408">
    <property type="entry name" value="GFO_IDH_MocA"/>
    <property type="match status" value="1"/>
</dbReference>
<gene>
    <name evidence="3" type="ORF">CCALI_02188</name>
</gene>
<evidence type="ECO:0000259" key="2">
    <source>
        <dbReference type="Pfam" id="PF22725"/>
    </source>
</evidence>
<proteinExistence type="predicted"/>
<dbReference type="GO" id="GO:0000166">
    <property type="term" value="F:nucleotide binding"/>
    <property type="evidence" value="ECO:0007669"/>
    <property type="project" value="InterPro"/>
</dbReference>
<dbReference type="Gene3D" id="3.30.360.10">
    <property type="entry name" value="Dihydrodipicolinate Reductase, domain 2"/>
    <property type="match status" value="1"/>
</dbReference>
<dbReference type="KEGG" id="ccz:CCALI_02188"/>
<dbReference type="OrthoDB" id="9800252at2"/>
<dbReference type="InterPro" id="IPR051450">
    <property type="entry name" value="Gfo/Idh/MocA_Oxidoreductases"/>
</dbReference>
<dbReference type="PANTHER" id="PTHR43377">
    <property type="entry name" value="BILIVERDIN REDUCTASE A"/>
    <property type="match status" value="1"/>
</dbReference>
<evidence type="ECO:0000313" key="3">
    <source>
        <dbReference type="EMBL" id="CCW35995.1"/>
    </source>
</evidence>
<dbReference type="InParanoid" id="S0EVZ3"/>
<dbReference type="STRING" id="454171.CP488_01905"/>
<dbReference type="PATRIC" id="fig|1303518.3.peg.2271"/>
<dbReference type="Pfam" id="PF22725">
    <property type="entry name" value="GFO_IDH_MocA_C3"/>
    <property type="match status" value="1"/>
</dbReference>
<organism evidence="3 4">
    <name type="scientific">Chthonomonas calidirosea (strain DSM 23976 / ICMP 18418 / T49)</name>
    <dbReference type="NCBI Taxonomy" id="1303518"/>
    <lineage>
        <taxon>Bacteria</taxon>
        <taxon>Bacillati</taxon>
        <taxon>Armatimonadota</taxon>
        <taxon>Chthonomonadia</taxon>
        <taxon>Chthonomonadales</taxon>
        <taxon>Chthonomonadaceae</taxon>
        <taxon>Chthonomonas</taxon>
    </lineage>
</organism>
<feature type="domain" description="GFO/IDH/MocA-like oxidoreductase" evidence="2">
    <location>
        <begin position="163"/>
        <end position="251"/>
    </location>
</feature>
<reference evidence="4" key="1">
    <citation type="submission" date="2013-03" db="EMBL/GenBank/DDBJ databases">
        <title>Genome sequence of Chthonomonas calidirosea, the first sequenced genome from the Armatimonadetes phylum (formally candidate division OP10).</title>
        <authorList>
            <person name="Lee K.C.Y."/>
            <person name="Morgan X.C."/>
            <person name="Dunfield P.F."/>
            <person name="Tamas I."/>
            <person name="Houghton K.M."/>
            <person name="Vyssotski M."/>
            <person name="Ryan J.L.J."/>
            <person name="Lagutin K."/>
            <person name="McDonald I.R."/>
            <person name="Stott M.B."/>
        </authorList>
    </citation>
    <scope>NUCLEOTIDE SEQUENCE [LARGE SCALE GENOMIC DNA]</scope>
    <source>
        <strain evidence="4">DSM 23976 / ICMP 18418 / T49</strain>
    </source>
</reference>
<evidence type="ECO:0000313" key="4">
    <source>
        <dbReference type="Proteomes" id="UP000014227"/>
    </source>
</evidence>
<keyword evidence="4" id="KW-1185">Reference proteome</keyword>
<dbReference type="InterPro" id="IPR000683">
    <property type="entry name" value="Gfo/Idh/MocA-like_OxRdtase_N"/>
</dbReference>
<dbReference type="SUPFAM" id="SSF55347">
    <property type="entry name" value="Glyceraldehyde-3-phosphate dehydrogenase-like, C-terminal domain"/>
    <property type="match status" value="1"/>
</dbReference>
<sequence length="336" mass="36956">MVKKALLVGAGGMGRAWARNLTECDQTTLVGWVDIRPEAAEQGAQELELSDIYIGDDLKKAIEATKPDFVVDVTVPEAHHDVTITALEAGLPVLGEKPMAHSMEAAREMVAVAERTGKLYMVSQSRRYDARIAAYRRLIHENLGPIEILNSDFYLGPHFGGFRDEMDHVLLLDMAIHTFDAARYLSGADPVSVYCEEFNPSWSWYRGAACANACFEMTGGLRYTYRGSWCAEGRMTSWEAEWRAVGPKGTATWNGHDQIVAEVVVEPNGFFSKTEERTVAIEPEPGGIAGSLRDFLRALETGLPPMGECHDNIKSLAMVFAAIESATKGQRVPVTL</sequence>
<dbReference type="RefSeq" id="WP_016483516.1">
    <property type="nucleotide sequence ID" value="NC_021487.1"/>
</dbReference>
<dbReference type="InterPro" id="IPR036291">
    <property type="entry name" value="NAD(P)-bd_dom_sf"/>
</dbReference>
<name>S0EVZ3_CHTCT</name>
<dbReference type="PANTHER" id="PTHR43377:SF1">
    <property type="entry name" value="BILIVERDIN REDUCTASE A"/>
    <property type="match status" value="1"/>
</dbReference>
<dbReference type="Gene3D" id="3.40.50.720">
    <property type="entry name" value="NAD(P)-binding Rossmann-like Domain"/>
    <property type="match status" value="1"/>
</dbReference>
<dbReference type="AlphaFoldDB" id="S0EVZ3"/>
<protein>
    <submittedName>
        <fullName evidence="3">Predicted dehydrogenases and related proteins</fullName>
    </submittedName>
</protein>
<feature type="domain" description="Gfo/Idh/MocA-like oxidoreductase N-terminal" evidence="1">
    <location>
        <begin position="4"/>
        <end position="123"/>
    </location>
</feature>
<dbReference type="InterPro" id="IPR055170">
    <property type="entry name" value="GFO_IDH_MocA-like_dom"/>
</dbReference>
<dbReference type="Proteomes" id="UP000014227">
    <property type="component" value="Chromosome I"/>
</dbReference>
<dbReference type="SUPFAM" id="SSF51735">
    <property type="entry name" value="NAD(P)-binding Rossmann-fold domains"/>
    <property type="match status" value="1"/>
</dbReference>
<dbReference type="HOGENOM" id="CLU_023194_2_1_0"/>
<accession>S0EVZ3</accession>